<protein>
    <submittedName>
        <fullName evidence="9">RagB/SusD family nutrient uptake outer membrane protein</fullName>
    </submittedName>
</protein>
<dbReference type="eggNOG" id="COG1435">
    <property type="taxonomic scope" value="Bacteria"/>
</dbReference>
<feature type="chain" id="PRO_5012282736" evidence="6">
    <location>
        <begin position="17"/>
        <end position="552"/>
    </location>
</feature>
<dbReference type="EMBL" id="NFHB01000006">
    <property type="protein sequence ID" value="OUN02925.1"/>
    <property type="molecule type" value="Genomic_DNA"/>
</dbReference>
<dbReference type="InterPro" id="IPR012944">
    <property type="entry name" value="SusD_RagB_dom"/>
</dbReference>
<keyword evidence="3 6" id="KW-0732">Signal</keyword>
<keyword evidence="4" id="KW-0472">Membrane</keyword>
<organism evidence="9 10">
    <name type="scientific">Alistipes onderdonkii</name>
    <dbReference type="NCBI Taxonomy" id="328813"/>
    <lineage>
        <taxon>Bacteria</taxon>
        <taxon>Pseudomonadati</taxon>
        <taxon>Bacteroidota</taxon>
        <taxon>Bacteroidia</taxon>
        <taxon>Bacteroidales</taxon>
        <taxon>Rikenellaceae</taxon>
        <taxon>Alistipes</taxon>
    </lineage>
</organism>
<dbReference type="RefSeq" id="WP_087402781.1">
    <property type="nucleotide sequence ID" value="NZ_DAWDON010000010.1"/>
</dbReference>
<feature type="domain" description="SusD-like N-terminal" evidence="8">
    <location>
        <begin position="74"/>
        <end position="237"/>
    </location>
</feature>
<dbReference type="Pfam" id="PF07980">
    <property type="entry name" value="SusD_RagB"/>
    <property type="match status" value="1"/>
</dbReference>
<dbReference type="AlphaFoldDB" id="A0A1Y3QUY5"/>
<evidence type="ECO:0000256" key="5">
    <source>
        <dbReference type="ARBA" id="ARBA00023237"/>
    </source>
</evidence>
<comment type="caution">
    <text evidence="9">The sequence shown here is derived from an EMBL/GenBank/DDBJ whole genome shotgun (WGS) entry which is preliminary data.</text>
</comment>
<dbReference type="Gene3D" id="1.25.40.390">
    <property type="match status" value="1"/>
</dbReference>
<dbReference type="PROSITE" id="PS51257">
    <property type="entry name" value="PROKAR_LIPOPROTEIN"/>
    <property type="match status" value="1"/>
</dbReference>
<evidence type="ECO:0000259" key="8">
    <source>
        <dbReference type="Pfam" id="PF14322"/>
    </source>
</evidence>
<feature type="signal peptide" evidence="6">
    <location>
        <begin position="1"/>
        <end position="16"/>
    </location>
</feature>
<evidence type="ECO:0000259" key="7">
    <source>
        <dbReference type="Pfam" id="PF07980"/>
    </source>
</evidence>
<accession>A0A1Y3QUY5</accession>
<evidence type="ECO:0000313" key="10">
    <source>
        <dbReference type="Proteomes" id="UP000195772"/>
    </source>
</evidence>
<gene>
    <name evidence="9" type="ORF">B5G41_10400</name>
</gene>
<evidence type="ECO:0000256" key="1">
    <source>
        <dbReference type="ARBA" id="ARBA00004442"/>
    </source>
</evidence>
<dbReference type="Proteomes" id="UP000195772">
    <property type="component" value="Unassembled WGS sequence"/>
</dbReference>
<feature type="domain" description="RagB/SusD" evidence="7">
    <location>
        <begin position="302"/>
        <end position="552"/>
    </location>
</feature>
<dbReference type="SUPFAM" id="SSF48452">
    <property type="entry name" value="TPR-like"/>
    <property type="match status" value="1"/>
</dbReference>
<comment type="similarity">
    <text evidence="2">Belongs to the SusD family.</text>
</comment>
<reference evidence="10" key="1">
    <citation type="submission" date="2017-04" db="EMBL/GenBank/DDBJ databases">
        <title>Function of individual gut microbiota members based on whole genome sequencing of pure cultures obtained from chicken caecum.</title>
        <authorList>
            <person name="Medvecky M."/>
            <person name="Cejkova D."/>
            <person name="Polansky O."/>
            <person name="Karasova D."/>
            <person name="Kubasova T."/>
            <person name="Cizek A."/>
            <person name="Rychlik I."/>
        </authorList>
    </citation>
    <scope>NUCLEOTIDE SEQUENCE [LARGE SCALE GENOMIC DNA]</scope>
    <source>
        <strain evidence="10">An90</strain>
    </source>
</reference>
<dbReference type="InterPro" id="IPR033985">
    <property type="entry name" value="SusD-like_N"/>
</dbReference>
<dbReference type="Pfam" id="PF14322">
    <property type="entry name" value="SusD-like_3"/>
    <property type="match status" value="1"/>
</dbReference>
<name>A0A1Y3QUY5_9BACT</name>
<evidence type="ECO:0000313" key="9">
    <source>
        <dbReference type="EMBL" id="OUN02925.1"/>
    </source>
</evidence>
<evidence type="ECO:0000256" key="6">
    <source>
        <dbReference type="SAM" id="SignalP"/>
    </source>
</evidence>
<dbReference type="GO" id="GO:0009279">
    <property type="term" value="C:cell outer membrane"/>
    <property type="evidence" value="ECO:0007669"/>
    <property type="project" value="UniProtKB-SubCell"/>
</dbReference>
<proteinExistence type="inferred from homology"/>
<dbReference type="InterPro" id="IPR011990">
    <property type="entry name" value="TPR-like_helical_dom_sf"/>
</dbReference>
<sequence length="552" mass="61894">MRILFAGALLCSLSLAGCDALDTKEDLNLTDEMMATRRYQMFDWGYRVYEHIPYGFTAIDGNLFAAVSDEAQYVTTFSSTQRFNEGSWSAYYNPDDCYTSYYNGIYAAHDYLDKSVDYRYILGMHRDTLTSNGLDSYRRDIVDVQRLRAEAHVLKAYYYFELAKRYGGVPLIDRVYADQKEANLPRGTFDEVVGLILREIEGVRNELVVDWRAENLEEKSGRITRGAALALKSRVLLYAASPQFNPSGEKSKWAAAAAAAFEVINMGIYSLHPDYGGLFVAETSTTSPETIWAVRMGATNEFERKNYPIGTQGGGTGICPSQNLVEAYESTGEDTGDAYAGLDPRFYATVLRNGDTWNGRTLEIYAGGADDPARQNASPTGYYLRKFLNENLNLTNDDKRLRSWIVFRYAEILLNFAEAMNEAYGPDDAHGYGMSARDAVDAVRARSGVGMPPVDVDPGDAAAMRTAIKHERRIELAFEDHRYWDLRRWDDAGTVLNRPLRGVKVTRSGDGFAYTPFEVAKRIFDAPKMNLYPIPQAEIVKSGGVLDQNPGW</sequence>
<dbReference type="OrthoDB" id="691231at2"/>
<comment type="subcellular location">
    <subcellularLocation>
        <location evidence="1">Cell outer membrane</location>
    </subcellularLocation>
</comment>
<keyword evidence="5" id="KW-0998">Cell outer membrane</keyword>
<evidence type="ECO:0000256" key="3">
    <source>
        <dbReference type="ARBA" id="ARBA00022729"/>
    </source>
</evidence>
<evidence type="ECO:0000256" key="2">
    <source>
        <dbReference type="ARBA" id="ARBA00006275"/>
    </source>
</evidence>
<evidence type="ECO:0000256" key="4">
    <source>
        <dbReference type="ARBA" id="ARBA00023136"/>
    </source>
</evidence>